<dbReference type="Pfam" id="PF07572">
    <property type="entry name" value="BCNT"/>
    <property type="match status" value="1"/>
</dbReference>
<feature type="compositionally biased region" description="Acidic residues" evidence="3">
    <location>
        <begin position="30"/>
        <end position="47"/>
    </location>
</feature>
<dbReference type="AlphaFoldDB" id="A0A8D8G8B1"/>
<feature type="compositionally biased region" description="Acidic residues" evidence="3">
    <location>
        <begin position="1"/>
        <end position="15"/>
    </location>
</feature>
<dbReference type="GO" id="GO:0000812">
    <property type="term" value="C:Swr1 complex"/>
    <property type="evidence" value="ECO:0007669"/>
    <property type="project" value="TreeGrafter"/>
</dbReference>
<feature type="region of interest" description="Disordered" evidence="3">
    <location>
        <begin position="1"/>
        <end position="152"/>
    </location>
</feature>
<feature type="compositionally biased region" description="Basic and acidic residues" evidence="3">
    <location>
        <begin position="16"/>
        <end position="25"/>
    </location>
</feature>
<dbReference type="PROSITE" id="PS51279">
    <property type="entry name" value="BCNT_C"/>
    <property type="match status" value="1"/>
</dbReference>
<dbReference type="InterPro" id="IPR027124">
    <property type="entry name" value="Swc5/CFDP1/2"/>
</dbReference>
<feature type="domain" description="BCNT-C" evidence="4">
    <location>
        <begin position="204"/>
        <end position="284"/>
    </location>
</feature>
<evidence type="ECO:0000259" key="4">
    <source>
        <dbReference type="PROSITE" id="PS51279"/>
    </source>
</evidence>
<dbReference type="EMBL" id="HBUE01136044">
    <property type="protein sequence ID" value="CAG6498566.1"/>
    <property type="molecule type" value="Transcribed_RNA"/>
</dbReference>
<protein>
    <recommendedName>
        <fullName evidence="1">Craniofacial development protein 1</fullName>
    </recommendedName>
    <alternativeName>
        <fullName evidence="2">Bucentaur</fullName>
    </alternativeName>
</protein>
<accession>A0A8D8G8B1</accession>
<feature type="compositionally biased region" description="Basic residues" evidence="3">
    <location>
        <begin position="56"/>
        <end position="72"/>
    </location>
</feature>
<evidence type="ECO:0000313" key="5">
    <source>
        <dbReference type="EMBL" id="CAG6498566.1"/>
    </source>
</evidence>
<feature type="compositionally biased region" description="Basic and acidic residues" evidence="3">
    <location>
        <begin position="73"/>
        <end position="90"/>
    </location>
</feature>
<feature type="region of interest" description="Disordered" evidence="3">
    <location>
        <begin position="164"/>
        <end position="221"/>
    </location>
</feature>
<proteinExistence type="predicted"/>
<feature type="compositionally biased region" description="Low complexity" evidence="3">
    <location>
        <begin position="164"/>
        <end position="183"/>
    </location>
</feature>
<evidence type="ECO:0000256" key="1">
    <source>
        <dbReference type="ARBA" id="ARBA00019033"/>
    </source>
</evidence>
<dbReference type="EMBL" id="HBUE01207764">
    <property type="protein sequence ID" value="CAG6533009.1"/>
    <property type="molecule type" value="Transcribed_RNA"/>
</dbReference>
<dbReference type="PANTHER" id="PTHR48407">
    <property type="entry name" value="CRANIOFACIAL DEVELOPMENT PROTEIN 1"/>
    <property type="match status" value="1"/>
</dbReference>
<feature type="compositionally biased region" description="Low complexity" evidence="3">
    <location>
        <begin position="111"/>
        <end position="121"/>
    </location>
</feature>
<sequence>MDPEEEYPSDSDASDEDFRPDKEEGSASELESDDNVEDEDQENGDDDGGTKPKAGAGKKRKRTGKKVPKKKAKIAEDVPEEKETEKKGEVLDDEDEERLTDALWADFLAGSNSSSTTSSSKEPAKKDPVKAVAPVAVKPPKPAPTTTTKPETVTKIFEFAGETVEVTEPAPAAEATSSKPTSKPATLGALSSNGGGPKPALGGRSSGGGLGAVLGQLGKKNKLSVLEKTQLDWKSFKRNEGIEEELQTHNRGRDGYLERQDFLQRADLRQFEIEKNFRQSKSKR</sequence>
<organism evidence="5">
    <name type="scientific">Culex pipiens</name>
    <name type="common">House mosquito</name>
    <dbReference type="NCBI Taxonomy" id="7175"/>
    <lineage>
        <taxon>Eukaryota</taxon>
        <taxon>Metazoa</taxon>
        <taxon>Ecdysozoa</taxon>
        <taxon>Arthropoda</taxon>
        <taxon>Hexapoda</taxon>
        <taxon>Insecta</taxon>
        <taxon>Pterygota</taxon>
        <taxon>Neoptera</taxon>
        <taxon>Endopterygota</taxon>
        <taxon>Diptera</taxon>
        <taxon>Nematocera</taxon>
        <taxon>Culicoidea</taxon>
        <taxon>Culicidae</taxon>
        <taxon>Culicinae</taxon>
        <taxon>Culicini</taxon>
        <taxon>Culex</taxon>
        <taxon>Culex</taxon>
    </lineage>
</organism>
<name>A0A8D8G8B1_CULPI</name>
<evidence type="ECO:0000256" key="3">
    <source>
        <dbReference type="SAM" id="MobiDB-lite"/>
    </source>
</evidence>
<dbReference type="EMBL" id="HBUE01314077">
    <property type="protein sequence ID" value="CAG6584882.1"/>
    <property type="molecule type" value="Transcribed_RNA"/>
</dbReference>
<reference evidence="5" key="1">
    <citation type="submission" date="2021-05" db="EMBL/GenBank/DDBJ databases">
        <authorList>
            <person name="Alioto T."/>
            <person name="Alioto T."/>
            <person name="Gomez Garrido J."/>
        </authorList>
    </citation>
    <scope>NUCLEOTIDE SEQUENCE</scope>
</reference>
<evidence type="ECO:0000256" key="2">
    <source>
        <dbReference type="ARBA" id="ARBA00030244"/>
    </source>
</evidence>
<dbReference type="InterPro" id="IPR011421">
    <property type="entry name" value="BCNT-C"/>
</dbReference>
<dbReference type="PANTHER" id="PTHR48407:SF1">
    <property type="entry name" value="CRANIOFACIAL DEVELOPMENT PROTEIN 1"/>
    <property type="match status" value="1"/>
</dbReference>